<organism evidence="2 3">
    <name type="scientific">Asbolus verrucosus</name>
    <name type="common">Desert ironclad beetle</name>
    <dbReference type="NCBI Taxonomy" id="1661398"/>
    <lineage>
        <taxon>Eukaryota</taxon>
        <taxon>Metazoa</taxon>
        <taxon>Ecdysozoa</taxon>
        <taxon>Arthropoda</taxon>
        <taxon>Hexapoda</taxon>
        <taxon>Insecta</taxon>
        <taxon>Pterygota</taxon>
        <taxon>Neoptera</taxon>
        <taxon>Endopterygota</taxon>
        <taxon>Coleoptera</taxon>
        <taxon>Polyphaga</taxon>
        <taxon>Cucujiformia</taxon>
        <taxon>Tenebrionidae</taxon>
        <taxon>Pimeliinae</taxon>
        <taxon>Asbolus</taxon>
    </lineage>
</organism>
<dbReference type="OrthoDB" id="6723881at2759"/>
<keyword evidence="3" id="KW-1185">Reference proteome</keyword>
<dbReference type="PANTHER" id="PTHR16246:SF2">
    <property type="entry name" value="HOST CELL FACTOR C1 REGULATOR 1"/>
    <property type="match status" value="1"/>
</dbReference>
<dbReference type="InterPro" id="IPR029195">
    <property type="entry name" value="HCFC1R1"/>
</dbReference>
<name>A0A482W7Y0_ASBVE</name>
<comment type="caution">
    <text evidence="2">The sequence shown here is derived from an EMBL/GenBank/DDBJ whole genome shotgun (WGS) entry which is preliminary data.</text>
</comment>
<sequence length="231" mass="26016">MTGDPNQENRPSVFGFEPYPSLNLQPIDWSRIPIEPATVPLIPQGQFNPALNYQQSQVALGNFSFCTTQTPHPAQFPFPPSTPVVENNVFGGSSPTPAVRCKRKTESPTLQACKQHITEEKMAEHMSRLHISSETATSSKESEGDRTRRLYMCEEMRKLQSDSILPQSLLSRIQRPCTALVLWTPPRRLVPLENYESENGNNNEEAAPDHNRMASEGFMENDMNNMDLDNV</sequence>
<dbReference type="AlphaFoldDB" id="A0A482W7Y0"/>
<evidence type="ECO:0000256" key="1">
    <source>
        <dbReference type="SAM" id="MobiDB-lite"/>
    </source>
</evidence>
<dbReference type="Proteomes" id="UP000292052">
    <property type="component" value="Unassembled WGS sequence"/>
</dbReference>
<protein>
    <submittedName>
        <fullName evidence="2">Uncharacterized protein</fullName>
    </submittedName>
</protein>
<evidence type="ECO:0000313" key="3">
    <source>
        <dbReference type="Proteomes" id="UP000292052"/>
    </source>
</evidence>
<reference evidence="2 3" key="1">
    <citation type="submission" date="2017-03" db="EMBL/GenBank/DDBJ databases">
        <title>Genome of the blue death feigning beetle - Asbolus verrucosus.</title>
        <authorList>
            <person name="Rider S.D."/>
        </authorList>
    </citation>
    <scope>NUCLEOTIDE SEQUENCE [LARGE SCALE GENOMIC DNA]</scope>
    <source>
        <strain evidence="2">Butters</strain>
        <tissue evidence="2">Head and leg muscle</tissue>
    </source>
</reference>
<accession>A0A482W7Y0</accession>
<feature type="region of interest" description="Disordered" evidence="1">
    <location>
        <begin position="127"/>
        <end position="146"/>
    </location>
</feature>
<proteinExistence type="predicted"/>
<evidence type="ECO:0000313" key="2">
    <source>
        <dbReference type="EMBL" id="RZC40498.1"/>
    </source>
</evidence>
<gene>
    <name evidence="2" type="ORF">BDFB_002950</name>
</gene>
<dbReference type="EMBL" id="QDEB01025623">
    <property type="protein sequence ID" value="RZC40498.1"/>
    <property type="molecule type" value="Genomic_DNA"/>
</dbReference>
<dbReference type="PANTHER" id="PTHR16246">
    <property type="entry name" value="HOST CELL FACTOR C1 REGULATOR 1"/>
    <property type="match status" value="1"/>
</dbReference>